<protein>
    <recommendedName>
        <fullName evidence="6">Tagatose-6-phosphate kinase</fullName>
        <ecNumber evidence="6">2.7.1.144</ecNumber>
    </recommendedName>
</protein>
<dbReference type="Pfam" id="PF00294">
    <property type="entry name" value="PfkB"/>
    <property type="match status" value="1"/>
</dbReference>
<proteinExistence type="inferred from homology"/>
<dbReference type="PANTHER" id="PTHR46566:SF2">
    <property type="entry name" value="ATP-DEPENDENT 6-PHOSPHOFRUCTOKINASE ISOZYME 2"/>
    <property type="match status" value="1"/>
</dbReference>
<gene>
    <name evidence="8" type="ORF">SAMN04490355_103519</name>
</gene>
<dbReference type="PANTHER" id="PTHR46566">
    <property type="entry name" value="1-PHOSPHOFRUCTOKINASE-RELATED"/>
    <property type="match status" value="1"/>
</dbReference>
<comment type="similarity">
    <text evidence="1">Belongs to the carbohydrate kinase pfkB family.</text>
</comment>
<accession>A0A1I4MM47</accession>
<dbReference type="UniPathway" id="UPA00704">
    <property type="reaction ID" value="UER00715"/>
</dbReference>
<dbReference type="GO" id="GO:0016052">
    <property type="term" value="P:carbohydrate catabolic process"/>
    <property type="evidence" value="ECO:0007669"/>
    <property type="project" value="UniProtKB-ARBA"/>
</dbReference>
<dbReference type="EMBL" id="FOTS01000035">
    <property type="protein sequence ID" value="SFM04086.1"/>
    <property type="molecule type" value="Genomic_DNA"/>
</dbReference>
<comment type="catalytic activity">
    <reaction evidence="6">
        <text>D-tagatofuranose 6-phosphate + ATP = D-tagatofuranose 1,6-bisphosphate + ADP + H(+)</text>
        <dbReference type="Rhea" id="RHEA:12420"/>
        <dbReference type="ChEBI" id="CHEBI:15378"/>
        <dbReference type="ChEBI" id="CHEBI:30616"/>
        <dbReference type="ChEBI" id="CHEBI:58694"/>
        <dbReference type="ChEBI" id="CHEBI:58695"/>
        <dbReference type="ChEBI" id="CHEBI:456216"/>
        <dbReference type="EC" id="2.7.1.144"/>
    </reaction>
</comment>
<dbReference type="Proteomes" id="UP000199520">
    <property type="component" value="Unassembled WGS sequence"/>
</dbReference>
<dbReference type="GO" id="GO:2001059">
    <property type="term" value="P:D-tagatose 6-phosphate catabolic process"/>
    <property type="evidence" value="ECO:0007669"/>
    <property type="project" value="UniProtKB-UniPathway"/>
</dbReference>
<evidence type="ECO:0000259" key="7">
    <source>
        <dbReference type="Pfam" id="PF00294"/>
    </source>
</evidence>
<dbReference type="GO" id="GO:0009024">
    <property type="term" value="F:tagatose-6-phosphate kinase activity"/>
    <property type="evidence" value="ECO:0007669"/>
    <property type="project" value="UniProtKB-EC"/>
</dbReference>
<evidence type="ECO:0000313" key="9">
    <source>
        <dbReference type="Proteomes" id="UP000199520"/>
    </source>
</evidence>
<dbReference type="NCBIfam" id="TIGR03168">
    <property type="entry name" value="1-PFK"/>
    <property type="match status" value="1"/>
</dbReference>
<organism evidence="8 9">
    <name type="scientific">Pelosinus propionicus DSM 13327</name>
    <dbReference type="NCBI Taxonomy" id="1123291"/>
    <lineage>
        <taxon>Bacteria</taxon>
        <taxon>Bacillati</taxon>
        <taxon>Bacillota</taxon>
        <taxon>Negativicutes</taxon>
        <taxon>Selenomonadales</taxon>
        <taxon>Sporomusaceae</taxon>
        <taxon>Pelosinus</taxon>
    </lineage>
</organism>
<keyword evidence="3 6" id="KW-0547">Nucleotide-binding</keyword>
<dbReference type="GO" id="GO:0044281">
    <property type="term" value="P:small molecule metabolic process"/>
    <property type="evidence" value="ECO:0007669"/>
    <property type="project" value="UniProtKB-ARBA"/>
</dbReference>
<name>A0A1I4MM47_9FIRM</name>
<evidence type="ECO:0000256" key="4">
    <source>
        <dbReference type="ARBA" id="ARBA00022777"/>
    </source>
</evidence>
<comment type="pathway">
    <text evidence="6">Carbohydrate metabolism; D-tagatose 6-phosphate degradation; D-glyceraldehyde 3-phosphate and glycerone phosphate from D-tagatose 6-phosphate: step 1/2.</text>
</comment>
<sequence length="312" mass="33725">MITVLTMNPSIDRSYVLDDFVIGKVQRAKSFIATAGGKGLNVSRVANCLGGTVCCLGFIGGFTGEFLKKEMKAEGVIDCFTPIHGTTRICMNFTDRNGASTEVLESGPEIMPEEMEQFEEELHNVLGDTKILVASGSLAQGLPKDYYGKIAKICIEKNIKFILDSSGENLRLAIKDKPFLIKPNEDELEYITGISVKTDEDVFLASSKALEMGAENACVSLGKRGMMLNGSLGRFIIHVPAVEVVNTVGCGDSLVAGLAYALHEDYNIIDMLKFANGCGISNALHKGVGQIDPIQVDEFAKQVTVIPYVNIK</sequence>
<dbReference type="STRING" id="1123291.SAMN04490355_103519"/>
<evidence type="ECO:0000256" key="3">
    <source>
        <dbReference type="ARBA" id="ARBA00022741"/>
    </source>
</evidence>
<keyword evidence="4 8" id="KW-0418">Kinase</keyword>
<dbReference type="AlphaFoldDB" id="A0A1I4MM47"/>
<dbReference type="RefSeq" id="WP_090940019.1">
    <property type="nucleotide sequence ID" value="NZ_FOTS01000035.1"/>
</dbReference>
<dbReference type="GO" id="GO:0005988">
    <property type="term" value="P:lactose metabolic process"/>
    <property type="evidence" value="ECO:0007669"/>
    <property type="project" value="UniProtKB-KW"/>
</dbReference>
<dbReference type="SUPFAM" id="SSF53613">
    <property type="entry name" value="Ribokinase-like"/>
    <property type="match status" value="1"/>
</dbReference>
<dbReference type="InterPro" id="IPR017583">
    <property type="entry name" value="Tagatose/fructose_Pkinase"/>
</dbReference>
<dbReference type="InterPro" id="IPR011611">
    <property type="entry name" value="PfkB_dom"/>
</dbReference>
<dbReference type="GO" id="GO:0008443">
    <property type="term" value="F:phosphofructokinase activity"/>
    <property type="evidence" value="ECO:0007669"/>
    <property type="project" value="TreeGrafter"/>
</dbReference>
<dbReference type="CDD" id="cd01164">
    <property type="entry name" value="FruK_PfkB_like"/>
    <property type="match status" value="1"/>
</dbReference>
<evidence type="ECO:0000256" key="2">
    <source>
        <dbReference type="ARBA" id="ARBA00022679"/>
    </source>
</evidence>
<dbReference type="GO" id="GO:0005524">
    <property type="term" value="F:ATP binding"/>
    <property type="evidence" value="ECO:0007669"/>
    <property type="project" value="UniProtKB-KW"/>
</dbReference>
<reference evidence="9" key="1">
    <citation type="submission" date="2016-10" db="EMBL/GenBank/DDBJ databases">
        <authorList>
            <person name="Varghese N."/>
            <person name="Submissions S."/>
        </authorList>
    </citation>
    <scope>NUCLEOTIDE SEQUENCE [LARGE SCALE GENOMIC DNA]</scope>
    <source>
        <strain evidence="9">DSM 13327</strain>
    </source>
</reference>
<comment type="similarity">
    <text evidence="6">Belongs to the carbohydrate kinase PfkB family. LacC subfamily.</text>
</comment>
<keyword evidence="6" id="KW-0423">Lactose metabolism</keyword>
<dbReference type="OrthoDB" id="9801219at2"/>
<keyword evidence="2 6" id="KW-0808">Transferase</keyword>
<dbReference type="FunFam" id="3.40.1190.20:FF:000001">
    <property type="entry name" value="Phosphofructokinase"/>
    <property type="match status" value="1"/>
</dbReference>
<evidence type="ECO:0000256" key="1">
    <source>
        <dbReference type="ARBA" id="ARBA00005380"/>
    </source>
</evidence>
<feature type="domain" description="Carbohydrate kinase PfkB" evidence="7">
    <location>
        <begin position="9"/>
        <end position="290"/>
    </location>
</feature>
<dbReference type="Gene3D" id="3.40.1190.20">
    <property type="match status" value="1"/>
</dbReference>
<dbReference type="EC" id="2.7.1.144" evidence="6"/>
<evidence type="ECO:0000313" key="8">
    <source>
        <dbReference type="EMBL" id="SFM04086.1"/>
    </source>
</evidence>
<dbReference type="PIRSF" id="PIRSF000535">
    <property type="entry name" value="1PFK/6PFK/LacC"/>
    <property type="match status" value="1"/>
</dbReference>
<dbReference type="GO" id="GO:0005829">
    <property type="term" value="C:cytosol"/>
    <property type="evidence" value="ECO:0007669"/>
    <property type="project" value="TreeGrafter"/>
</dbReference>
<evidence type="ECO:0000256" key="6">
    <source>
        <dbReference type="PIRNR" id="PIRNR000535"/>
    </source>
</evidence>
<keyword evidence="9" id="KW-1185">Reference proteome</keyword>
<evidence type="ECO:0000256" key="5">
    <source>
        <dbReference type="ARBA" id="ARBA00022840"/>
    </source>
</evidence>
<keyword evidence="5 6" id="KW-0067">ATP-binding</keyword>
<dbReference type="InterPro" id="IPR029056">
    <property type="entry name" value="Ribokinase-like"/>
</dbReference>